<feature type="compositionally biased region" description="Polar residues" evidence="1">
    <location>
        <begin position="1"/>
        <end position="16"/>
    </location>
</feature>
<dbReference type="Proteomes" id="UP000704712">
    <property type="component" value="Unassembled WGS sequence"/>
</dbReference>
<evidence type="ECO:0000313" key="3">
    <source>
        <dbReference type="Proteomes" id="UP000704712"/>
    </source>
</evidence>
<evidence type="ECO:0000313" key="2">
    <source>
        <dbReference type="EMBL" id="KAF4147048.1"/>
    </source>
</evidence>
<name>A0A8S9V940_PHYIN</name>
<protein>
    <recommendedName>
        <fullName evidence="4">Ankyrin repeat protein</fullName>
    </recommendedName>
</protein>
<dbReference type="EMBL" id="JAACNO010000518">
    <property type="protein sequence ID" value="KAF4147048.1"/>
    <property type="molecule type" value="Genomic_DNA"/>
</dbReference>
<organism evidence="2 3">
    <name type="scientific">Phytophthora infestans</name>
    <name type="common">Potato late blight agent</name>
    <name type="synonym">Botrytis infestans</name>
    <dbReference type="NCBI Taxonomy" id="4787"/>
    <lineage>
        <taxon>Eukaryota</taxon>
        <taxon>Sar</taxon>
        <taxon>Stramenopiles</taxon>
        <taxon>Oomycota</taxon>
        <taxon>Peronosporomycetes</taxon>
        <taxon>Peronosporales</taxon>
        <taxon>Peronosporaceae</taxon>
        <taxon>Phytophthora</taxon>
    </lineage>
</organism>
<evidence type="ECO:0000256" key="1">
    <source>
        <dbReference type="SAM" id="MobiDB-lite"/>
    </source>
</evidence>
<feature type="non-terminal residue" evidence="2">
    <location>
        <position position="1"/>
    </location>
</feature>
<dbReference type="AlphaFoldDB" id="A0A8S9V940"/>
<sequence>TSKTAPRSADNDSQPHGNPKRARCAVDQCTFVSNSPDARDGAPSYRLEHVPFPEEIWALPHVLKLIDALTMTSEEALEVAIATRQVEQVEELLSRFDCTLIDAVVQAASIGLQEIVELLLNKVFGIYEEATEVEVLANDETRKLVDKAVVAQLRMAISTSSSCCCLRSSVCHIASILRPGSTWFKTFWMQGVELALGYCDVYGATRSKAWLCGALFLIAPRRHSVPINPWWTRHCGKAILWNLKKAFVTALEKGQPAFAERIYEVYPQQMRGRNFFVELARSGLLGAVTYIYTKGYNEPGFIGRACASAARRAHIDVVKFLISSNRVSSEAFDMAFKRACSGCNTIDQGIDRAFAAARAVAVVILLFENESISEHAITSAFTRSLNTFFSSGLVQTASNLIDEAFVRAAWASETEIVET</sequence>
<feature type="region of interest" description="Disordered" evidence="1">
    <location>
        <begin position="1"/>
        <end position="22"/>
    </location>
</feature>
<gene>
    <name evidence="2" type="ORF">GN958_ATG03768</name>
</gene>
<reference evidence="2" key="1">
    <citation type="submission" date="2020-03" db="EMBL/GenBank/DDBJ databases">
        <title>Hybrid Assembly of Korean Phytophthora infestans isolates.</title>
        <authorList>
            <person name="Prokchorchik M."/>
            <person name="Lee Y."/>
            <person name="Seo J."/>
            <person name="Cho J.-H."/>
            <person name="Park Y.-E."/>
            <person name="Jang D.-C."/>
            <person name="Im J.-S."/>
            <person name="Choi J.-G."/>
            <person name="Park H.-J."/>
            <person name="Lee G.-B."/>
            <person name="Lee Y.-G."/>
            <person name="Hong S.-Y."/>
            <person name="Cho K."/>
            <person name="Sohn K.H."/>
        </authorList>
    </citation>
    <scope>NUCLEOTIDE SEQUENCE</scope>
    <source>
        <strain evidence="2">KR_2_A2</strain>
    </source>
</reference>
<proteinExistence type="predicted"/>
<accession>A0A8S9V940</accession>
<comment type="caution">
    <text evidence="2">The sequence shown here is derived from an EMBL/GenBank/DDBJ whole genome shotgun (WGS) entry which is preliminary data.</text>
</comment>
<evidence type="ECO:0008006" key="4">
    <source>
        <dbReference type="Google" id="ProtNLM"/>
    </source>
</evidence>